<dbReference type="GO" id="GO:0047631">
    <property type="term" value="F:ADP-ribose diphosphatase activity"/>
    <property type="evidence" value="ECO:0007669"/>
    <property type="project" value="InterPro"/>
</dbReference>
<protein>
    <recommendedName>
        <fullName evidence="1">Nudix hydrolase domain-containing protein</fullName>
    </recommendedName>
</protein>
<evidence type="ECO:0000313" key="3">
    <source>
        <dbReference type="Proteomes" id="UP000318571"/>
    </source>
</evidence>
<dbReference type="InterPro" id="IPR039989">
    <property type="entry name" value="NUDT9"/>
</dbReference>
<accession>A0A553NTJ0</accession>
<dbReference type="InterPro" id="IPR015797">
    <property type="entry name" value="NUDIX_hydrolase-like_dom_sf"/>
</dbReference>
<sequence>MDLRPVLSVLSTHQPTYLPACITVSLLHWTFWLLGAIGWSSPWSISTVCQRSDLLTVLDLDFDSTTSTMSALRTARYFHVKCRFPHEYRYKGPEGQIQRIVRQEVPAGQIAWDTPYDVYDPISFTAPHVLTAPWADPPIGQAGFHPRWNQRDGPVNRQSHEGVYLMSDQQAPLNIRGRTGLKGRGTLGRWGPNHAADPVVTRWHRDSDGQRRIHPDSQKPVLQFVAIQRRDTGEWATPGGMVDPGELVSETVKREFMEEAMDSTQATAQEKAANFEMVRDFFTRGQEIYAGYVDDPRNTDQAWMETVAFLFHDDTGSEVGQFELKAGDDAQALQWMDISSDLNLYASHINFIQKAAELQDAHW</sequence>
<dbReference type="Pfam" id="PF25969">
    <property type="entry name" value="NUDT9_N"/>
    <property type="match status" value="1"/>
</dbReference>
<dbReference type="PANTHER" id="PTHR13030">
    <property type="entry name" value="NUDIX HYDROLASE"/>
    <property type="match status" value="1"/>
</dbReference>
<dbReference type="CDD" id="cd03670">
    <property type="entry name" value="NUDIX_ADPRase_Nudt9"/>
    <property type="match status" value="1"/>
</dbReference>
<dbReference type="InterPro" id="IPR000086">
    <property type="entry name" value="NUDIX_hydrolase_dom"/>
</dbReference>
<evidence type="ECO:0000313" key="2">
    <source>
        <dbReference type="EMBL" id="TRY68746.1"/>
    </source>
</evidence>
<gene>
    <name evidence="2" type="ORF">TCAL_02495</name>
</gene>
<reference evidence="2 3" key="1">
    <citation type="journal article" date="2018" name="Nat. Ecol. Evol.">
        <title>Genomic signatures of mitonuclear coevolution across populations of Tigriopus californicus.</title>
        <authorList>
            <person name="Barreto F.S."/>
            <person name="Watson E.T."/>
            <person name="Lima T.G."/>
            <person name="Willett C.S."/>
            <person name="Edmands S."/>
            <person name="Li W."/>
            <person name="Burton R.S."/>
        </authorList>
    </citation>
    <scope>NUCLEOTIDE SEQUENCE [LARGE SCALE GENOMIC DNA]</scope>
    <source>
        <strain evidence="2 3">San Diego</strain>
    </source>
</reference>
<comment type="caution">
    <text evidence="2">The sequence shown here is derived from an EMBL/GenBank/DDBJ whole genome shotgun (WGS) entry which is preliminary data.</text>
</comment>
<dbReference type="SUPFAM" id="SSF55811">
    <property type="entry name" value="Nudix"/>
    <property type="match status" value="1"/>
</dbReference>
<proteinExistence type="predicted"/>
<name>A0A553NTJ0_TIGCA</name>
<dbReference type="STRING" id="6832.A0A553NTJ0"/>
<organism evidence="2 3">
    <name type="scientific">Tigriopus californicus</name>
    <name type="common">Marine copepod</name>
    <dbReference type="NCBI Taxonomy" id="6832"/>
    <lineage>
        <taxon>Eukaryota</taxon>
        <taxon>Metazoa</taxon>
        <taxon>Ecdysozoa</taxon>
        <taxon>Arthropoda</taxon>
        <taxon>Crustacea</taxon>
        <taxon>Multicrustacea</taxon>
        <taxon>Hexanauplia</taxon>
        <taxon>Copepoda</taxon>
        <taxon>Harpacticoida</taxon>
        <taxon>Harpacticidae</taxon>
        <taxon>Tigriopus</taxon>
    </lineage>
</organism>
<dbReference type="OMA" id="VQVYQGY"/>
<feature type="domain" description="Nudix hydrolase" evidence="1">
    <location>
        <begin position="203"/>
        <end position="358"/>
    </location>
</feature>
<keyword evidence="3" id="KW-1185">Reference proteome</keyword>
<dbReference type="Proteomes" id="UP000318571">
    <property type="component" value="Chromosome 1"/>
</dbReference>
<dbReference type="EMBL" id="VCGU01000010">
    <property type="protein sequence ID" value="TRY68746.1"/>
    <property type="molecule type" value="Genomic_DNA"/>
</dbReference>
<dbReference type="AlphaFoldDB" id="A0A553NTJ0"/>
<evidence type="ECO:0000259" key="1">
    <source>
        <dbReference type="PROSITE" id="PS51462"/>
    </source>
</evidence>
<dbReference type="PROSITE" id="PS51462">
    <property type="entry name" value="NUDIX"/>
    <property type="match status" value="1"/>
</dbReference>
<dbReference type="PANTHER" id="PTHR13030:SF8">
    <property type="entry name" value="ADP-RIBOSE PYROPHOSPHATASE, MITOCHONDRIAL"/>
    <property type="match status" value="1"/>
</dbReference>
<dbReference type="Gene3D" id="3.90.79.10">
    <property type="entry name" value="Nucleoside Triphosphate Pyrophosphohydrolase"/>
    <property type="match status" value="1"/>
</dbReference>
<dbReference type="FunFam" id="3.90.79.10:FF:000021">
    <property type="entry name" value="ADP-ribose pyrophosphatase, mitochondrial isoform X1"/>
    <property type="match status" value="1"/>
</dbReference>
<dbReference type="Pfam" id="PF00293">
    <property type="entry name" value="NUDIX"/>
    <property type="match status" value="1"/>
</dbReference>